<proteinExistence type="predicted"/>
<reference evidence="1" key="1">
    <citation type="submission" date="2019-11" db="UniProtKB">
        <authorList>
            <consortium name="WormBaseParasite"/>
        </authorList>
    </citation>
    <scope>IDENTIFICATION</scope>
</reference>
<dbReference type="WBParaSite" id="MCU_012569-RA">
    <property type="protein sequence ID" value="MCU_012569-RA"/>
    <property type="gene ID" value="MCU_012569"/>
</dbReference>
<protein>
    <submittedName>
        <fullName evidence="1">G_PROTEIN_RECEP_F1_2 domain-containing protein</fullName>
    </submittedName>
</protein>
<evidence type="ECO:0000313" key="1">
    <source>
        <dbReference type="WBParaSite" id="MCU_012569-RA"/>
    </source>
</evidence>
<accession>A0A5K3FXZ7</accession>
<name>A0A5K3FXZ7_MESCO</name>
<organism evidence="1">
    <name type="scientific">Mesocestoides corti</name>
    <name type="common">Flatworm</name>
    <dbReference type="NCBI Taxonomy" id="53468"/>
    <lineage>
        <taxon>Eukaryota</taxon>
        <taxon>Metazoa</taxon>
        <taxon>Spiralia</taxon>
        <taxon>Lophotrochozoa</taxon>
        <taxon>Platyhelminthes</taxon>
        <taxon>Cestoda</taxon>
        <taxon>Eucestoda</taxon>
        <taxon>Cyclophyllidea</taxon>
        <taxon>Mesocestoididae</taxon>
        <taxon>Mesocestoides</taxon>
    </lineage>
</organism>
<sequence length="159" mass="18004">KTTGTTEEALLINHKPEPHVRCLPSKSITLATLLIISAPHSGWLPLFVVCYWNAERHRIGSGQVVQYFCALIHRYQPHVRRLPSESTTLATPLIIYYKSVVSFSGWLLAFLACHWNAEGHRIGCSQVAQHVCALTRRHTPACCRQTYVYRFCGSFLVII</sequence>
<dbReference type="AlphaFoldDB" id="A0A5K3FXZ7"/>